<gene>
    <name evidence="2" type="ORF">PV07_11871</name>
</gene>
<proteinExistence type="predicted"/>
<dbReference type="GeneID" id="27351065"/>
<organism evidence="2 3">
    <name type="scientific">Cladophialophora immunda</name>
    <dbReference type="NCBI Taxonomy" id="569365"/>
    <lineage>
        <taxon>Eukaryota</taxon>
        <taxon>Fungi</taxon>
        <taxon>Dikarya</taxon>
        <taxon>Ascomycota</taxon>
        <taxon>Pezizomycotina</taxon>
        <taxon>Eurotiomycetes</taxon>
        <taxon>Chaetothyriomycetidae</taxon>
        <taxon>Chaetothyriales</taxon>
        <taxon>Herpotrichiellaceae</taxon>
        <taxon>Cladophialophora</taxon>
    </lineage>
</organism>
<evidence type="ECO:0008006" key="4">
    <source>
        <dbReference type="Google" id="ProtNLM"/>
    </source>
</evidence>
<keyword evidence="3" id="KW-1185">Reference proteome</keyword>
<protein>
    <recommendedName>
        <fullName evidence="4">Fungal N-terminal domain-containing protein</fullName>
    </recommendedName>
</protein>
<evidence type="ECO:0000313" key="3">
    <source>
        <dbReference type="Proteomes" id="UP000054466"/>
    </source>
</evidence>
<sequence>MEVIGAVASIGGVIQLVLHGVKFVEFLKIFAENCGTEAAADFVHGLVAYAQLLHDVQALCDCIQQHRNPCVSQIRIATLRLCLEDCVQDLETWHAIVKRLERTDRRASKALAKFTEARSPQKRFQLFLREALGSAMAAKNAHVRTVIQARFEKHKASVGVALSILEANLQLVQVDDNDRTKAGIDKLAGLVEAQARNHDQNYSDVRSSNSSIIAWSKSQHERLQELRSMQSSLSEKMDNLLQALSTHSSQHSSRSSDSVAGPAGALQHIDNKKLGENPSPPGSKEMTDCLSRARSNLVLETDKLDSRSETDESGEDTNPRSIIELLEDFNLLAGQYFDGIIAEYIFAAEQWRFASMRQRFIGIIERREDANRMLMNVNLKVNLLALATTLLSLRRRAEAECLQLSLEEADGLLGITLQQIRHWELVVEQNRANSAVERLILPDNARSTKSESLTRLNEWLFEVMTSIPYLADWHRWMTSSQIPQQKEPEKEPTILKKEPPLLKKDDWERLTIKTWLLDGTNWDIPDDYAASSFTNSRESDLTVLVSGSSNDHDIGEADLDRFGDDIGLFKQPVANIYLLRGLKKIEDVNELTLPSPGAGSEVIERAEKALRKYAEEPSSRWPRDELYDQNMPTQGSG</sequence>
<feature type="region of interest" description="Disordered" evidence="1">
    <location>
        <begin position="243"/>
        <end position="263"/>
    </location>
</feature>
<dbReference type="Proteomes" id="UP000054466">
    <property type="component" value="Unassembled WGS sequence"/>
</dbReference>
<dbReference type="RefSeq" id="XP_016243907.1">
    <property type="nucleotide sequence ID" value="XM_016399345.1"/>
</dbReference>
<name>A0A0D1Z7S3_9EURO</name>
<evidence type="ECO:0000256" key="1">
    <source>
        <dbReference type="SAM" id="MobiDB-lite"/>
    </source>
</evidence>
<evidence type="ECO:0000313" key="2">
    <source>
        <dbReference type="EMBL" id="KIW23691.1"/>
    </source>
</evidence>
<feature type="compositionally biased region" description="Basic and acidic residues" evidence="1">
    <location>
        <begin position="613"/>
        <end position="626"/>
    </location>
</feature>
<dbReference type="EMBL" id="KN847046">
    <property type="protein sequence ID" value="KIW23691.1"/>
    <property type="molecule type" value="Genomic_DNA"/>
</dbReference>
<reference evidence="2 3" key="1">
    <citation type="submission" date="2015-01" db="EMBL/GenBank/DDBJ databases">
        <title>The Genome Sequence of Cladophialophora immunda CBS83496.</title>
        <authorList>
            <consortium name="The Broad Institute Genomics Platform"/>
            <person name="Cuomo C."/>
            <person name="de Hoog S."/>
            <person name="Gorbushina A."/>
            <person name="Stielow B."/>
            <person name="Teixiera M."/>
            <person name="Abouelleil A."/>
            <person name="Chapman S.B."/>
            <person name="Priest M."/>
            <person name="Young S.K."/>
            <person name="Wortman J."/>
            <person name="Nusbaum C."/>
            <person name="Birren B."/>
        </authorList>
    </citation>
    <scope>NUCLEOTIDE SEQUENCE [LARGE SCALE GENOMIC DNA]</scope>
    <source>
        <strain evidence="2 3">CBS 83496</strain>
    </source>
</reference>
<dbReference type="AlphaFoldDB" id="A0A0D1Z7S3"/>
<dbReference type="VEuPathDB" id="FungiDB:PV07_11871"/>
<feature type="compositionally biased region" description="Low complexity" evidence="1">
    <location>
        <begin position="245"/>
        <end position="258"/>
    </location>
</feature>
<dbReference type="HOGENOM" id="CLU_429594_0_0_1"/>
<dbReference type="OrthoDB" id="5344057at2759"/>
<accession>A0A0D1Z7S3</accession>
<feature type="region of interest" description="Disordered" evidence="1">
    <location>
        <begin position="613"/>
        <end position="637"/>
    </location>
</feature>